<keyword evidence="1" id="KW-1133">Transmembrane helix</keyword>
<name>A0A9C7PUB3_9RHOD</name>
<dbReference type="Proteomes" id="UP001061958">
    <property type="component" value="Unassembled WGS sequence"/>
</dbReference>
<feature type="transmembrane region" description="Helical" evidence="1">
    <location>
        <begin position="23"/>
        <end position="41"/>
    </location>
</feature>
<protein>
    <submittedName>
        <fullName evidence="2">Uncharacterized protein</fullName>
    </submittedName>
</protein>
<sequence>MGMEQKQDDSVLEKDCFMQTSKGMFYGLATGVTYGVVYNFVSEFENDLREKALERYGHLVERFSKPAVPFNAVSNLARYSLVGASSGALLLGGSCVMAHVRNKDSFVNGLVASGLAGIPLAISSGVVRNGLYASGFFALCHTLLSLQGGRLVVNNGETVFKYEPK</sequence>
<accession>A0A9C7PUB3</accession>
<dbReference type="AlphaFoldDB" id="A0A9C7PUB3"/>
<organism evidence="2 3">
    <name type="scientific">Galdieria partita</name>
    <dbReference type="NCBI Taxonomy" id="83374"/>
    <lineage>
        <taxon>Eukaryota</taxon>
        <taxon>Rhodophyta</taxon>
        <taxon>Bangiophyceae</taxon>
        <taxon>Galdieriales</taxon>
        <taxon>Galdieriaceae</taxon>
        <taxon>Galdieria</taxon>
    </lineage>
</organism>
<reference evidence="2" key="1">
    <citation type="journal article" date="2022" name="Proc. Natl. Acad. Sci. U.S.A.">
        <title>Life cycle and functional genomics of the unicellular red alga Galdieria for elucidating algal and plant evolution and industrial use.</title>
        <authorList>
            <person name="Hirooka S."/>
            <person name="Itabashi T."/>
            <person name="Ichinose T.M."/>
            <person name="Onuma R."/>
            <person name="Fujiwara T."/>
            <person name="Yamashita S."/>
            <person name="Jong L.W."/>
            <person name="Tomita R."/>
            <person name="Iwane A.H."/>
            <person name="Miyagishima S.Y."/>
        </authorList>
    </citation>
    <scope>NUCLEOTIDE SEQUENCE</scope>
    <source>
        <strain evidence="2">NBRC 102759</strain>
    </source>
</reference>
<gene>
    <name evidence="2" type="ORF">GpartN1_g2774.t1</name>
</gene>
<evidence type="ECO:0000313" key="2">
    <source>
        <dbReference type="EMBL" id="GJQ10983.1"/>
    </source>
</evidence>
<dbReference type="EMBL" id="BQMJ01000020">
    <property type="protein sequence ID" value="GJQ10983.1"/>
    <property type="molecule type" value="Genomic_DNA"/>
</dbReference>
<dbReference type="OrthoDB" id="10304417at2759"/>
<keyword evidence="1" id="KW-0812">Transmembrane</keyword>
<evidence type="ECO:0000256" key="1">
    <source>
        <dbReference type="SAM" id="Phobius"/>
    </source>
</evidence>
<feature type="transmembrane region" description="Helical" evidence="1">
    <location>
        <begin position="79"/>
        <end position="100"/>
    </location>
</feature>
<keyword evidence="3" id="KW-1185">Reference proteome</keyword>
<evidence type="ECO:0000313" key="3">
    <source>
        <dbReference type="Proteomes" id="UP001061958"/>
    </source>
</evidence>
<reference evidence="2" key="2">
    <citation type="submission" date="2022-01" db="EMBL/GenBank/DDBJ databases">
        <authorList>
            <person name="Hirooka S."/>
            <person name="Miyagishima S.Y."/>
        </authorList>
    </citation>
    <scope>NUCLEOTIDE SEQUENCE</scope>
    <source>
        <strain evidence="2">NBRC 102759</strain>
    </source>
</reference>
<feature type="transmembrane region" description="Helical" evidence="1">
    <location>
        <begin position="132"/>
        <end position="153"/>
    </location>
</feature>
<feature type="transmembrane region" description="Helical" evidence="1">
    <location>
        <begin position="107"/>
        <end position="126"/>
    </location>
</feature>
<proteinExistence type="predicted"/>
<keyword evidence="1" id="KW-0472">Membrane</keyword>
<comment type="caution">
    <text evidence="2">The sequence shown here is derived from an EMBL/GenBank/DDBJ whole genome shotgun (WGS) entry which is preliminary data.</text>
</comment>